<dbReference type="InterPro" id="IPR000169">
    <property type="entry name" value="Pept_cys_AS"/>
</dbReference>
<dbReference type="EMBL" id="CAUEEQ010028707">
    <property type="protein sequence ID" value="CAJ0948640.1"/>
    <property type="molecule type" value="Genomic_DNA"/>
</dbReference>
<keyword evidence="10" id="KW-1185">Reference proteome</keyword>
<reference evidence="9" key="1">
    <citation type="submission" date="2023-07" db="EMBL/GenBank/DDBJ databases">
        <authorList>
            <person name="Stuckert A."/>
        </authorList>
    </citation>
    <scope>NUCLEOTIDE SEQUENCE</scope>
</reference>
<dbReference type="Gene3D" id="3.90.70.10">
    <property type="entry name" value="Cysteine proteinases"/>
    <property type="match status" value="1"/>
</dbReference>
<dbReference type="InterPro" id="IPR000668">
    <property type="entry name" value="Peptidase_C1A_C"/>
</dbReference>
<dbReference type="PRINTS" id="PR00705">
    <property type="entry name" value="PAPAIN"/>
</dbReference>
<accession>A0ABN9LXV9</accession>
<name>A0ABN9LXV9_9NEOB</name>
<evidence type="ECO:0000256" key="2">
    <source>
        <dbReference type="ARBA" id="ARBA00022670"/>
    </source>
</evidence>
<keyword evidence="4" id="KW-0788">Thiol protease</keyword>
<sequence length="320" mass="35620">MTVIVNRSEFYERGDTIPKSGSKERDNSEGVFADHTRFFTMHRVFPLLTSLCVFVHVVLGNTELEQFKVFIKQFNKVYKNQEEYQYRLSVFATNLNVARRLQEEELGTATYGITKFSDLTDEEFTRNSLTLIDDAPPNNVTQLKVEAAPVSKSCDWRKAGVISEAKSQGKCGSCWAFAAVANIEAQWGIIGHSVNLSVQQLIDCGPSKNGCKGVKVEEAFKSVIKQKGLVSEKVYPYKAVAQKCKKINSVRTTIKGYISLPKNEQVMANFVNVKGTIVVRLNSIGLKLYKGGVIHPKSCDVTKVNHAVLAVGYSKGKETF</sequence>
<evidence type="ECO:0000313" key="9">
    <source>
        <dbReference type="EMBL" id="CAJ0948640.1"/>
    </source>
</evidence>
<dbReference type="SMART" id="SM00848">
    <property type="entry name" value="Inhibitor_I29"/>
    <property type="match status" value="1"/>
</dbReference>
<keyword evidence="6" id="KW-1015">Disulfide bond</keyword>
<protein>
    <submittedName>
        <fullName evidence="9">Uncharacterized protein</fullName>
    </submittedName>
</protein>
<dbReference type="InterPro" id="IPR013201">
    <property type="entry name" value="Prot_inhib_I29"/>
</dbReference>
<evidence type="ECO:0000259" key="8">
    <source>
        <dbReference type="SMART" id="SM00848"/>
    </source>
</evidence>
<feature type="domain" description="Cathepsin propeptide inhibitor" evidence="8">
    <location>
        <begin position="67"/>
        <end position="124"/>
    </location>
</feature>
<keyword evidence="2" id="KW-0645">Protease</keyword>
<dbReference type="PROSITE" id="PS00139">
    <property type="entry name" value="THIOL_PROTEASE_CYS"/>
    <property type="match status" value="1"/>
</dbReference>
<dbReference type="InterPro" id="IPR038765">
    <property type="entry name" value="Papain-like_cys_pep_sf"/>
</dbReference>
<comment type="caution">
    <text evidence="9">The sequence shown here is derived from an EMBL/GenBank/DDBJ whole genome shotgun (WGS) entry which is preliminary data.</text>
</comment>
<evidence type="ECO:0000256" key="1">
    <source>
        <dbReference type="ARBA" id="ARBA00008455"/>
    </source>
</evidence>
<organism evidence="9 10">
    <name type="scientific">Ranitomeya imitator</name>
    <name type="common">mimic poison frog</name>
    <dbReference type="NCBI Taxonomy" id="111125"/>
    <lineage>
        <taxon>Eukaryota</taxon>
        <taxon>Metazoa</taxon>
        <taxon>Chordata</taxon>
        <taxon>Craniata</taxon>
        <taxon>Vertebrata</taxon>
        <taxon>Euteleostomi</taxon>
        <taxon>Amphibia</taxon>
        <taxon>Batrachia</taxon>
        <taxon>Anura</taxon>
        <taxon>Neobatrachia</taxon>
        <taxon>Hyloidea</taxon>
        <taxon>Dendrobatidae</taxon>
        <taxon>Dendrobatinae</taxon>
        <taxon>Ranitomeya</taxon>
    </lineage>
</organism>
<dbReference type="InterPro" id="IPR013128">
    <property type="entry name" value="Peptidase_C1A"/>
</dbReference>
<keyword evidence="5" id="KW-0865">Zymogen</keyword>
<evidence type="ECO:0000313" key="10">
    <source>
        <dbReference type="Proteomes" id="UP001176940"/>
    </source>
</evidence>
<comment type="similarity">
    <text evidence="1">Belongs to the peptidase C1 family.</text>
</comment>
<dbReference type="Pfam" id="PF08246">
    <property type="entry name" value="Inhibitor_I29"/>
    <property type="match status" value="1"/>
</dbReference>
<dbReference type="PANTHER" id="PTHR12411">
    <property type="entry name" value="CYSTEINE PROTEASE FAMILY C1-RELATED"/>
    <property type="match status" value="1"/>
</dbReference>
<gene>
    <name evidence="9" type="ORF">RIMI_LOCUS12223055</name>
</gene>
<dbReference type="SMART" id="SM00645">
    <property type="entry name" value="Pept_C1"/>
    <property type="match status" value="1"/>
</dbReference>
<evidence type="ECO:0000256" key="6">
    <source>
        <dbReference type="ARBA" id="ARBA00023157"/>
    </source>
</evidence>
<proteinExistence type="inferred from homology"/>
<evidence type="ECO:0000256" key="4">
    <source>
        <dbReference type="ARBA" id="ARBA00022807"/>
    </source>
</evidence>
<dbReference type="InterPro" id="IPR039417">
    <property type="entry name" value="Peptidase_C1A_papain-like"/>
</dbReference>
<dbReference type="CDD" id="cd02248">
    <property type="entry name" value="Peptidase_C1A"/>
    <property type="match status" value="1"/>
</dbReference>
<dbReference type="SUPFAM" id="SSF54001">
    <property type="entry name" value="Cysteine proteinases"/>
    <property type="match status" value="1"/>
</dbReference>
<dbReference type="Pfam" id="PF00112">
    <property type="entry name" value="Peptidase_C1"/>
    <property type="match status" value="1"/>
</dbReference>
<feature type="domain" description="Peptidase C1A papain C-terminal" evidence="7">
    <location>
        <begin position="150"/>
        <end position="319"/>
    </location>
</feature>
<keyword evidence="3" id="KW-0378">Hydrolase</keyword>
<evidence type="ECO:0000256" key="3">
    <source>
        <dbReference type="ARBA" id="ARBA00022801"/>
    </source>
</evidence>
<evidence type="ECO:0000256" key="5">
    <source>
        <dbReference type="ARBA" id="ARBA00023145"/>
    </source>
</evidence>
<evidence type="ECO:0000259" key="7">
    <source>
        <dbReference type="SMART" id="SM00645"/>
    </source>
</evidence>
<dbReference type="Proteomes" id="UP001176940">
    <property type="component" value="Unassembled WGS sequence"/>
</dbReference>